<evidence type="ECO:0000313" key="2">
    <source>
        <dbReference type="Proteomes" id="UP001501455"/>
    </source>
</evidence>
<name>A0ABP6U771_9ACTN</name>
<gene>
    <name evidence="1" type="ORF">GCM10019016_094140</name>
</gene>
<keyword evidence="2" id="KW-1185">Reference proteome</keyword>
<evidence type="ECO:0000313" key="1">
    <source>
        <dbReference type="EMBL" id="GAA3502306.1"/>
    </source>
</evidence>
<dbReference type="EMBL" id="BAAAXF010000066">
    <property type="protein sequence ID" value="GAA3502306.1"/>
    <property type="molecule type" value="Genomic_DNA"/>
</dbReference>
<proteinExistence type="predicted"/>
<protein>
    <submittedName>
        <fullName evidence="1">Uncharacterized protein</fullName>
    </submittedName>
</protein>
<sequence>MRITDRRNPYARSRYRKPVEFRVCSGCGFGVVTRFFRKHPARCDDCVTAETRSAMAAVYGAHK</sequence>
<dbReference type="Proteomes" id="UP001501455">
    <property type="component" value="Unassembled WGS sequence"/>
</dbReference>
<organism evidence="1 2">
    <name type="scientific">Streptomyces prasinosporus</name>
    <dbReference type="NCBI Taxonomy" id="68256"/>
    <lineage>
        <taxon>Bacteria</taxon>
        <taxon>Bacillati</taxon>
        <taxon>Actinomycetota</taxon>
        <taxon>Actinomycetes</taxon>
        <taxon>Kitasatosporales</taxon>
        <taxon>Streptomycetaceae</taxon>
        <taxon>Streptomyces</taxon>
        <taxon>Streptomyces albogriseolus group</taxon>
    </lineage>
</organism>
<accession>A0ABP6U771</accession>
<comment type="caution">
    <text evidence="1">The sequence shown here is derived from an EMBL/GenBank/DDBJ whole genome shotgun (WGS) entry which is preliminary data.</text>
</comment>
<reference evidence="2" key="1">
    <citation type="journal article" date="2019" name="Int. J. Syst. Evol. Microbiol.">
        <title>The Global Catalogue of Microorganisms (GCM) 10K type strain sequencing project: providing services to taxonomists for standard genome sequencing and annotation.</title>
        <authorList>
            <consortium name="The Broad Institute Genomics Platform"/>
            <consortium name="The Broad Institute Genome Sequencing Center for Infectious Disease"/>
            <person name="Wu L."/>
            <person name="Ma J."/>
        </authorList>
    </citation>
    <scope>NUCLEOTIDE SEQUENCE [LARGE SCALE GENOMIC DNA]</scope>
    <source>
        <strain evidence="2">JCM 4816</strain>
    </source>
</reference>